<dbReference type="AlphaFoldDB" id="A0A918TXR9"/>
<dbReference type="SUPFAM" id="SSF53474">
    <property type="entry name" value="alpha/beta-Hydrolases"/>
    <property type="match status" value="1"/>
</dbReference>
<evidence type="ECO:0000259" key="1">
    <source>
        <dbReference type="Pfam" id="PF12146"/>
    </source>
</evidence>
<comment type="caution">
    <text evidence="2">The sequence shown here is derived from an EMBL/GenBank/DDBJ whole genome shotgun (WGS) entry which is preliminary data.</text>
</comment>
<dbReference type="InterPro" id="IPR029058">
    <property type="entry name" value="AB_hydrolase_fold"/>
</dbReference>
<keyword evidence="2" id="KW-0378">Hydrolase</keyword>
<reference evidence="2" key="1">
    <citation type="journal article" date="2014" name="Int. J. Syst. Evol. Microbiol.">
        <title>Complete genome sequence of Corynebacterium casei LMG S-19264T (=DSM 44701T), isolated from a smear-ripened cheese.</title>
        <authorList>
            <consortium name="US DOE Joint Genome Institute (JGI-PGF)"/>
            <person name="Walter F."/>
            <person name="Albersmeier A."/>
            <person name="Kalinowski J."/>
            <person name="Ruckert C."/>
        </authorList>
    </citation>
    <scope>NUCLEOTIDE SEQUENCE</scope>
    <source>
        <strain evidence="2">KCTC 23310</strain>
    </source>
</reference>
<dbReference type="RefSeq" id="WP_189413444.1">
    <property type="nucleotide sequence ID" value="NZ_BMYJ01000015.1"/>
</dbReference>
<keyword evidence="3" id="KW-1185">Reference proteome</keyword>
<dbReference type="Pfam" id="PF12146">
    <property type="entry name" value="Hydrolase_4"/>
    <property type="match status" value="1"/>
</dbReference>
<proteinExistence type="predicted"/>
<dbReference type="Gene3D" id="3.40.50.1820">
    <property type="entry name" value="alpha/beta hydrolase"/>
    <property type="match status" value="1"/>
</dbReference>
<evidence type="ECO:0000313" key="2">
    <source>
        <dbReference type="EMBL" id="GHC66902.1"/>
    </source>
</evidence>
<sequence length="311" mass="33914">MSGAAPFHADMARGPDGGVAFWRQATDGVRLRLGLWRGGGAGTVFLFPGRGEYVEKYGPTAAAMATAGLNTLTIDWRGQGLSDRLARDRRLGHVADFRHYQRDVAEMIAMAETMALPRPWYILSHSMGGTIALRTLIENRSFAAAVFSAPMWGLRIPPHLRPVAHIVSRLAHIGRQAHRLTPMTAAESYVLTAQPNGNLLTSDQSVFTWLRDQLVAVPELALGGPTLGWLRAALLECAWCQRVTPPDLLALTLLGSDEAIVATAPIHRIMARWPGGKLQLVAGARHELPMERAVLCGLFHDSAINFLRSHS</sequence>
<reference evidence="2" key="2">
    <citation type="submission" date="2020-09" db="EMBL/GenBank/DDBJ databases">
        <authorList>
            <person name="Sun Q."/>
            <person name="Kim S."/>
        </authorList>
    </citation>
    <scope>NUCLEOTIDE SEQUENCE</scope>
    <source>
        <strain evidence="2">KCTC 23310</strain>
    </source>
</reference>
<gene>
    <name evidence="2" type="primary">pldB</name>
    <name evidence="2" type="ORF">GCM10007315_34720</name>
</gene>
<dbReference type="InterPro" id="IPR051044">
    <property type="entry name" value="MAG_DAG_Lipase"/>
</dbReference>
<name>A0A918TXR9_9RHOB</name>
<feature type="domain" description="Serine aminopeptidase S33" evidence="1">
    <location>
        <begin position="42"/>
        <end position="292"/>
    </location>
</feature>
<dbReference type="EMBL" id="BMYJ01000015">
    <property type="protein sequence ID" value="GHC66902.1"/>
    <property type="molecule type" value="Genomic_DNA"/>
</dbReference>
<organism evidence="2 3">
    <name type="scientific">Neogemmobacter tilapiae</name>
    <dbReference type="NCBI Taxonomy" id="875041"/>
    <lineage>
        <taxon>Bacteria</taxon>
        <taxon>Pseudomonadati</taxon>
        <taxon>Pseudomonadota</taxon>
        <taxon>Alphaproteobacteria</taxon>
        <taxon>Rhodobacterales</taxon>
        <taxon>Paracoccaceae</taxon>
        <taxon>Neogemmobacter</taxon>
    </lineage>
</organism>
<evidence type="ECO:0000313" key="3">
    <source>
        <dbReference type="Proteomes" id="UP000638981"/>
    </source>
</evidence>
<accession>A0A918TXR9</accession>
<dbReference type="GO" id="GO:0016787">
    <property type="term" value="F:hydrolase activity"/>
    <property type="evidence" value="ECO:0007669"/>
    <property type="project" value="UniProtKB-KW"/>
</dbReference>
<dbReference type="InterPro" id="IPR022742">
    <property type="entry name" value="Hydrolase_4"/>
</dbReference>
<dbReference type="Proteomes" id="UP000638981">
    <property type="component" value="Unassembled WGS sequence"/>
</dbReference>
<protein>
    <submittedName>
        <fullName evidence="2">Hydrolase</fullName>
    </submittedName>
</protein>
<dbReference type="PANTHER" id="PTHR11614">
    <property type="entry name" value="PHOSPHOLIPASE-RELATED"/>
    <property type="match status" value="1"/>
</dbReference>